<protein>
    <recommendedName>
        <fullName evidence="3">STAS domain-containing protein</fullName>
    </recommendedName>
</protein>
<dbReference type="RefSeq" id="WP_155110526.1">
    <property type="nucleotide sequence ID" value="NZ_WMIB01000001.1"/>
</dbReference>
<dbReference type="EMBL" id="WMIB01000001">
    <property type="protein sequence ID" value="MTH51975.1"/>
    <property type="molecule type" value="Genomic_DNA"/>
</dbReference>
<evidence type="ECO:0000313" key="1">
    <source>
        <dbReference type="EMBL" id="MTH51975.1"/>
    </source>
</evidence>
<organism evidence="1 2">
    <name type="scientific">Metabacillus mangrovi</name>
    <dbReference type="NCBI Taxonomy" id="1491830"/>
    <lineage>
        <taxon>Bacteria</taxon>
        <taxon>Bacillati</taxon>
        <taxon>Bacillota</taxon>
        <taxon>Bacilli</taxon>
        <taxon>Bacillales</taxon>
        <taxon>Bacillaceae</taxon>
        <taxon>Metabacillus</taxon>
    </lineage>
</organism>
<gene>
    <name evidence="1" type="ORF">GKZ89_01045</name>
</gene>
<dbReference type="AlphaFoldDB" id="A0A7X2V310"/>
<comment type="caution">
    <text evidence="1">The sequence shown here is derived from an EMBL/GenBank/DDBJ whole genome shotgun (WGS) entry which is preliminary data.</text>
</comment>
<evidence type="ECO:0000313" key="2">
    <source>
        <dbReference type="Proteomes" id="UP000434639"/>
    </source>
</evidence>
<dbReference type="Gene3D" id="3.30.450.20">
    <property type="entry name" value="PAS domain"/>
    <property type="match status" value="1"/>
</dbReference>
<dbReference type="Proteomes" id="UP000434639">
    <property type="component" value="Unassembled WGS sequence"/>
</dbReference>
<dbReference type="PANTHER" id="PTHR33745">
    <property type="entry name" value="RSBT ANTAGONIST PROTEIN RSBS-RELATED"/>
    <property type="match status" value="1"/>
</dbReference>
<dbReference type="InterPro" id="IPR051932">
    <property type="entry name" value="Bact_StressResp_Reg"/>
</dbReference>
<dbReference type="Gene3D" id="3.30.750.24">
    <property type="entry name" value="STAS domain"/>
    <property type="match status" value="1"/>
</dbReference>
<sequence>MEKQSGFLDGIKPAELLNTVGESVILTDLELNIKWFNHTARDLLNTVVPHIGLSDSGELIGMNLRSFHKKEQIKKIEESPLPYISAIQLFQTFSAQIVLDRLPHDRGYILTWKDVTGYEKELQSGRKLMEELYTPIIGTMLDHTFLAAVTGFLSEQRVEYMTEKILMFAADHKAEHILFDFSEMYAVPDEAVTHKLEQLVKALELMGTEAICVGLKPDMARQITIKGYGLSLKSFSSFKQGIQYVWDKSGYKLVKV</sequence>
<dbReference type="InterPro" id="IPR036513">
    <property type="entry name" value="STAS_dom_sf"/>
</dbReference>
<dbReference type="OrthoDB" id="2835068at2"/>
<dbReference type="CDD" id="cd07041">
    <property type="entry name" value="STAS_RsbR_RsbS_like"/>
    <property type="match status" value="1"/>
</dbReference>
<reference evidence="1 2" key="1">
    <citation type="journal article" date="2017" name="Int. J. Syst. Evol. Microbiol.">
        <title>Bacillus mangrovi sp. nov., isolated from a sediment sample from a mangrove forest.</title>
        <authorList>
            <person name="Gupta V."/>
            <person name="Singh P.K."/>
            <person name="Korpole S."/>
            <person name="Tanuku N.R.S."/>
            <person name="Pinnaka A.K."/>
        </authorList>
    </citation>
    <scope>NUCLEOTIDE SEQUENCE [LARGE SCALE GENOMIC DNA]</scope>
    <source>
        <strain evidence="1 2">KCTC 33872</strain>
    </source>
</reference>
<proteinExistence type="predicted"/>
<dbReference type="SUPFAM" id="SSF52091">
    <property type="entry name" value="SpoIIaa-like"/>
    <property type="match status" value="1"/>
</dbReference>
<dbReference type="PANTHER" id="PTHR33745:SF8">
    <property type="entry name" value="BLUE-LIGHT PHOTORECEPTOR"/>
    <property type="match status" value="1"/>
</dbReference>
<evidence type="ECO:0008006" key="3">
    <source>
        <dbReference type="Google" id="ProtNLM"/>
    </source>
</evidence>
<accession>A0A7X2V310</accession>
<keyword evidence="2" id="KW-1185">Reference proteome</keyword>
<name>A0A7X2V310_9BACI</name>